<comment type="caution">
    <text evidence="4">The sequence shown here is derived from an EMBL/GenBank/DDBJ whole genome shotgun (WGS) entry which is preliminary data.</text>
</comment>
<keyword evidence="5" id="KW-1185">Reference proteome</keyword>
<dbReference type="PANTHER" id="PTHR37299:SF1">
    <property type="entry name" value="STAGE 0 SPORULATION PROTEIN A HOMOLOG"/>
    <property type="match status" value="1"/>
</dbReference>
<dbReference type="PROSITE" id="PS50930">
    <property type="entry name" value="HTH_LYTTR"/>
    <property type="match status" value="1"/>
</dbReference>
<name>A0A939BVJ2_9BACL</name>
<organism evidence="4 5">
    <name type="scientific">Brevibacillus fulvus</name>
    <dbReference type="NCBI Taxonomy" id="1125967"/>
    <lineage>
        <taxon>Bacteria</taxon>
        <taxon>Bacillati</taxon>
        <taxon>Bacillota</taxon>
        <taxon>Bacilli</taxon>
        <taxon>Bacillales</taxon>
        <taxon>Paenibacillaceae</taxon>
        <taxon>Brevibacillus</taxon>
    </lineage>
</organism>
<dbReference type="Proteomes" id="UP000717624">
    <property type="component" value="Unassembled WGS sequence"/>
</dbReference>
<dbReference type="SMART" id="SM00850">
    <property type="entry name" value="LytTR"/>
    <property type="match status" value="1"/>
</dbReference>
<proteinExistence type="predicted"/>
<reference evidence="4" key="1">
    <citation type="submission" date="2021-01" db="EMBL/GenBank/DDBJ databases">
        <title>Genomic Encyclopedia of Type Strains, Phase IV (KMG-IV): sequencing the most valuable type-strain genomes for metagenomic binning, comparative biology and taxonomic classification.</title>
        <authorList>
            <person name="Goeker M."/>
        </authorList>
    </citation>
    <scope>NUCLEOTIDE SEQUENCE</scope>
    <source>
        <strain evidence="4">DSM 25523</strain>
    </source>
</reference>
<gene>
    <name evidence="4" type="ORF">JOD01_002341</name>
</gene>
<dbReference type="PROSITE" id="PS50110">
    <property type="entry name" value="RESPONSE_REGULATORY"/>
    <property type="match status" value="1"/>
</dbReference>
<dbReference type="InterPro" id="IPR001789">
    <property type="entry name" value="Sig_transdc_resp-reg_receiver"/>
</dbReference>
<keyword evidence="4" id="KW-0238">DNA-binding</keyword>
<dbReference type="InterPro" id="IPR046947">
    <property type="entry name" value="LytR-like"/>
</dbReference>
<dbReference type="Pfam" id="PF00072">
    <property type="entry name" value="Response_reg"/>
    <property type="match status" value="1"/>
</dbReference>
<sequence>MLKVFIVDDEAPARSELRYLLEQFPEVEVVGEADSGSEALEKIPPSGADAVFLDIQLHDRDGVDVGRELYEFLEKPPMIVFASAYEIHAVRAFETDAIDYIVKPFNEVRLRKTMKRVSKWLSLQEKDQPVVFDRNLSHLLQHLAVERQPQRIPAEKNGRILLIDPNEIVFATLEGRHAVIYTQQEHYLTSFTLQELEQRLLSGSFCRTHRAYLANLSKAVELVPWFNGTVHLVMQDCRKSQIPVSRSSVKEVKKRLGF</sequence>
<dbReference type="Pfam" id="PF04397">
    <property type="entry name" value="LytTR"/>
    <property type="match status" value="1"/>
</dbReference>
<feature type="domain" description="HTH LytTR-type" evidence="3">
    <location>
        <begin position="152"/>
        <end position="258"/>
    </location>
</feature>
<evidence type="ECO:0000313" key="5">
    <source>
        <dbReference type="Proteomes" id="UP000717624"/>
    </source>
</evidence>
<evidence type="ECO:0000259" key="2">
    <source>
        <dbReference type="PROSITE" id="PS50110"/>
    </source>
</evidence>
<dbReference type="RefSeq" id="WP_204518480.1">
    <property type="nucleotide sequence ID" value="NZ_BAABIN010000016.1"/>
</dbReference>
<dbReference type="Gene3D" id="3.40.50.2300">
    <property type="match status" value="1"/>
</dbReference>
<dbReference type="SMART" id="SM00448">
    <property type="entry name" value="REC"/>
    <property type="match status" value="1"/>
</dbReference>
<protein>
    <submittedName>
        <fullName evidence="4">DNA-binding LytR/AlgR family response regulator</fullName>
    </submittedName>
</protein>
<dbReference type="InterPro" id="IPR011006">
    <property type="entry name" value="CheY-like_superfamily"/>
</dbReference>
<dbReference type="GO" id="GO:0000156">
    <property type="term" value="F:phosphorelay response regulator activity"/>
    <property type="evidence" value="ECO:0007669"/>
    <property type="project" value="InterPro"/>
</dbReference>
<dbReference type="SUPFAM" id="SSF52172">
    <property type="entry name" value="CheY-like"/>
    <property type="match status" value="1"/>
</dbReference>
<evidence type="ECO:0000256" key="1">
    <source>
        <dbReference type="PROSITE-ProRule" id="PRU00169"/>
    </source>
</evidence>
<dbReference type="PANTHER" id="PTHR37299">
    <property type="entry name" value="TRANSCRIPTIONAL REGULATOR-RELATED"/>
    <property type="match status" value="1"/>
</dbReference>
<feature type="modified residue" description="4-aspartylphosphate" evidence="1">
    <location>
        <position position="54"/>
    </location>
</feature>
<dbReference type="Gene3D" id="2.20.25.10">
    <property type="match status" value="1"/>
</dbReference>
<keyword evidence="1" id="KW-0597">Phosphoprotein</keyword>
<dbReference type="Gene3D" id="2.40.50.40">
    <property type="match status" value="1"/>
</dbReference>
<dbReference type="AlphaFoldDB" id="A0A939BVJ2"/>
<accession>A0A939BVJ2</accession>
<evidence type="ECO:0000259" key="3">
    <source>
        <dbReference type="PROSITE" id="PS50930"/>
    </source>
</evidence>
<dbReference type="EMBL" id="JAFBEB010000007">
    <property type="protein sequence ID" value="MBM7590731.1"/>
    <property type="molecule type" value="Genomic_DNA"/>
</dbReference>
<dbReference type="GO" id="GO:0003677">
    <property type="term" value="F:DNA binding"/>
    <property type="evidence" value="ECO:0007669"/>
    <property type="project" value="UniProtKB-KW"/>
</dbReference>
<evidence type="ECO:0000313" key="4">
    <source>
        <dbReference type="EMBL" id="MBM7590731.1"/>
    </source>
</evidence>
<dbReference type="InterPro" id="IPR007492">
    <property type="entry name" value="LytTR_DNA-bd_dom"/>
</dbReference>
<feature type="domain" description="Response regulatory" evidence="2">
    <location>
        <begin position="3"/>
        <end position="118"/>
    </location>
</feature>